<protein>
    <recommendedName>
        <fullName evidence="3">Prokaryotic-type class I peptide chain release factors domain-containing protein</fullName>
    </recommendedName>
</protein>
<reference evidence="4 5" key="1">
    <citation type="journal article" date="2015" name="Nature">
        <title>rRNA introns, odd ribosomes, and small enigmatic genomes across a large radiation of phyla.</title>
        <authorList>
            <person name="Brown C.T."/>
            <person name="Hug L.A."/>
            <person name="Thomas B.C."/>
            <person name="Sharon I."/>
            <person name="Castelle C.J."/>
            <person name="Singh A."/>
            <person name="Wilkins M.J."/>
            <person name="Williams K.H."/>
            <person name="Banfield J.F."/>
        </authorList>
    </citation>
    <scope>NUCLEOTIDE SEQUENCE [LARGE SCALE GENOMIC DNA]</scope>
</reference>
<proteinExistence type="inferred from homology"/>
<organism evidence="4 5">
    <name type="scientific">Candidatus Jorgensenbacteria bacterium GW2011_GWA1_48_11</name>
    <dbReference type="NCBI Taxonomy" id="1618660"/>
    <lineage>
        <taxon>Bacteria</taxon>
        <taxon>Candidatus Joergenseniibacteriota</taxon>
    </lineage>
</organism>
<name>A0A0G1WMF1_9BACT</name>
<gene>
    <name evidence="4" type="ORF">UY23_C0001G0119</name>
</gene>
<evidence type="ECO:0000259" key="3">
    <source>
        <dbReference type="Pfam" id="PF00472"/>
    </source>
</evidence>
<dbReference type="GO" id="GO:0003747">
    <property type="term" value="F:translation release factor activity"/>
    <property type="evidence" value="ECO:0007669"/>
    <property type="project" value="InterPro"/>
</dbReference>
<evidence type="ECO:0000256" key="2">
    <source>
        <dbReference type="SAM" id="MobiDB-lite"/>
    </source>
</evidence>
<dbReference type="Pfam" id="PF00472">
    <property type="entry name" value="RF-1"/>
    <property type="match status" value="1"/>
</dbReference>
<dbReference type="Proteomes" id="UP000034956">
    <property type="component" value="Unassembled WGS sequence"/>
</dbReference>
<evidence type="ECO:0000313" key="4">
    <source>
        <dbReference type="EMBL" id="KKU91513.1"/>
    </source>
</evidence>
<dbReference type="InterPro" id="IPR000352">
    <property type="entry name" value="Pep_chain_release_fac_I"/>
</dbReference>
<dbReference type="Gene3D" id="3.30.160.20">
    <property type="match status" value="1"/>
</dbReference>
<feature type="region of interest" description="Disordered" evidence="2">
    <location>
        <begin position="91"/>
        <end position="129"/>
    </location>
</feature>
<comment type="similarity">
    <text evidence="1">Belongs to the prokaryotic/mitochondrial release factor family.</text>
</comment>
<sequence length="129" mass="15364">MFIKEKDVRFKAVRAQGPGGQRANRRSTKVQLWVKIGDLPLLDVQKKKLRKELVHHINGDDEIWVRDEEERFQERNREKALEHLNTMIGDALKTPKLRIPTEPPRSREDDRIREKKIIGEKKRSRRLSH</sequence>
<dbReference type="EMBL" id="LCPF01000001">
    <property type="protein sequence ID" value="KKU91513.1"/>
    <property type="molecule type" value="Genomic_DNA"/>
</dbReference>
<evidence type="ECO:0000256" key="1">
    <source>
        <dbReference type="ARBA" id="ARBA00010835"/>
    </source>
</evidence>
<dbReference type="GO" id="GO:0004045">
    <property type="term" value="F:peptidyl-tRNA hydrolase activity"/>
    <property type="evidence" value="ECO:0007669"/>
    <property type="project" value="TreeGrafter"/>
</dbReference>
<dbReference type="InterPro" id="IPR045853">
    <property type="entry name" value="Pep_chain_release_fac_I_sf"/>
</dbReference>
<dbReference type="GO" id="GO:0043022">
    <property type="term" value="F:ribosome binding"/>
    <property type="evidence" value="ECO:0007669"/>
    <property type="project" value="TreeGrafter"/>
</dbReference>
<dbReference type="GO" id="GO:0072344">
    <property type="term" value="P:rescue of stalled ribosome"/>
    <property type="evidence" value="ECO:0007669"/>
    <property type="project" value="TreeGrafter"/>
</dbReference>
<dbReference type="SUPFAM" id="SSF75620">
    <property type="entry name" value="Release factor"/>
    <property type="match status" value="1"/>
</dbReference>
<accession>A0A0G1WMF1</accession>
<comment type="caution">
    <text evidence="4">The sequence shown here is derived from an EMBL/GenBank/DDBJ whole genome shotgun (WGS) entry which is preliminary data.</text>
</comment>
<dbReference type="AlphaFoldDB" id="A0A0G1WMF1"/>
<dbReference type="PANTHER" id="PTHR47814">
    <property type="entry name" value="PEPTIDYL-TRNA HYDROLASE ARFB"/>
    <property type="match status" value="1"/>
</dbReference>
<evidence type="ECO:0000313" key="5">
    <source>
        <dbReference type="Proteomes" id="UP000034956"/>
    </source>
</evidence>
<feature type="compositionally biased region" description="Basic and acidic residues" evidence="2">
    <location>
        <begin position="104"/>
        <end position="121"/>
    </location>
</feature>
<feature type="domain" description="Prokaryotic-type class I peptide chain release factors" evidence="3">
    <location>
        <begin position="3"/>
        <end position="123"/>
    </location>
</feature>
<dbReference type="PANTHER" id="PTHR47814:SF1">
    <property type="entry name" value="PEPTIDYL-TRNA HYDROLASE ARFB"/>
    <property type="match status" value="1"/>
</dbReference>